<evidence type="ECO:0000313" key="1">
    <source>
        <dbReference type="EMBL" id="MER7178663.1"/>
    </source>
</evidence>
<name>A0ABV1WQG1_9ACTN</name>
<sequence>MTKRWKQRPPGSTWGDWGDDDELGRINLLTSEKVLQGVREVEHGISFSLSLPLDYPGGSAMNQRRYPPILRPTEDLAHKQDVFYNVVAREQIAPELIDVWSDDVVTLWLQYSTQWDALAHQGAEFDTDGDGVAEPVYYNGYRAGTDIVGPQEDAKGDGSGSLSHARHLGLEHMAEHGVQGRGVLVDLAHHLGTGYQAVNFKTLQDIMAADNVVVEPGDMLLLHTGFATQILAWGKNPDPVAIHQTAAYLDADDPALLEWITESQISALVADNYAVEGVGVTQAQGPHTLLPIHHLCLFKLGVPLGELWYLHELAGWLREHGRSRFLLTAPPLNLPGTQGSPLTPVATV</sequence>
<dbReference type="Pfam" id="PF04199">
    <property type="entry name" value="Cyclase"/>
    <property type="match status" value="1"/>
</dbReference>
<dbReference type="Gene3D" id="3.50.30.50">
    <property type="entry name" value="Putative cyclase"/>
    <property type="match status" value="1"/>
</dbReference>
<dbReference type="PANTHER" id="PTHR34861:SF10">
    <property type="entry name" value="CYCLASE"/>
    <property type="match status" value="1"/>
</dbReference>
<organism evidence="1 2">
    <name type="scientific">Streptomyces hyaluromycini</name>
    <dbReference type="NCBI Taxonomy" id="1377993"/>
    <lineage>
        <taxon>Bacteria</taxon>
        <taxon>Bacillati</taxon>
        <taxon>Actinomycetota</taxon>
        <taxon>Actinomycetes</taxon>
        <taxon>Kitasatosporales</taxon>
        <taxon>Streptomycetaceae</taxon>
        <taxon>Streptomyces</taxon>
    </lineage>
</organism>
<evidence type="ECO:0000313" key="2">
    <source>
        <dbReference type="Proteomes" id="UP001474181"/>
    </source>
</evidence>
<proteinExistence type="predicted"/>
<protein>
    <submittedName>
        <fullName evidence="1">Cyclase family protein</fullName>
    </submittedName>
</protein>
<dbReference type="EMBL" id="JBEPEK010000017">
    <property type="protein sequence ID" value="MER7178663.1"/>
    <property type="molecule type" value="Genomic_DNA"/>
</dbReference>
<keyword evidence="2" id="KW-1185">Reference proteome</keyword>
<dbReference type="Proteomes" id="UP001474181">
    <property type="component" value="Unassembled WGS sequence"/>
</dbReference>
<accession>A0ABV1WQG1</accession>
<gene>
    <name evidence="1" type="ORF">ABT404_04095</name>
</gene>
<reference evidence="1 2" key="1">
    <citation type="submission" date="2024-06" db="EMBL/GenBank/DDBJ databases">
        <title>The Natural Products Discovery Center: Release of the First 8490 Sequenced Strains for Exploring Actinobacteria Biosynthetic Diversity.</title>
        <authorList>
            <person name="Kalkreuter E."/>
            <person name="Kautsar S.A."/>
            <person name="Yang D."/>
            <person name="Bader C.D."/>
            <person name="Teijaro C.N."/>
            <person name="Fluegel L."/>
            <person name="Davis C.M."/>
            <person name="Simpson J.R."/>
            <person name="Lauterbach L."/>
            <person name="Steele A.D."/>
            <person name="Gui C."/>
            <person name="Meng S."/>
            <person name="Li G."/>
            <person name="Viehrig K."/>
            <person name="Ye F."/>
            <person name="Su P."/>
            <person name="Kiefer A.F."/>
            <person name="Nichols A."/>
            <person name="Cepeda A.J."/>
            <person name="Yan W."/>
            <person name="Fan B."/>
            <person name="Jiang Y."/>
            <person name="Adhikari A."/>
            <person name="Zheng C.-J."/>
            <person name="Schuster L."/>
            <person name="Cowan T.M."/>
            <person name="Smanski M.J."/>
            <person name="Chevrette M.G."/>
            <person name="De Carvalho L.P.S."/>
            <person name="Shen B."/>
        </authorList>
    </citation>
    <scope>NUCLEOTIDE SEQUENCE [LARGE SCALE GENOMIC DNA]</scope>
    <source>
        <strain evidence="1 2">NPDC000234</strain>
    </source>
</reference>
<dbReference type="InterPro" id="IPR037175">
    <property type="entry name" value="KFase_sf"/>
</dbReference>
<dbReference type="SUPFAM" id="SSF102198">
    <property type="entry name" value="Putative cyclase"/>
    <property type="match status" value="1"/>
</dbReference>
<comment type="caution">
    <text evidence="1">The sequence shown here is derived from an EMBL/GenBank/DDBJ whole genome shotgun (WGS) entry which is preliminary data.</text>
</comment>
<dbReference type="PANTHER" id="PTHR34861">
    <property type="match status" value="1"/>
</dbReference>
<dbReference type="InterPro" id="IPR007325">
    <property type="entry name" value="KFase/CYL"/>
</dbReference>
<dbReference type="RefSeq" id="WP_089103689.1">
    <property type="nucleotide sequence ID" value="NZ_BCFL01000022.1"/>
</dbReference>